<name>A0AAE0RAD0_9TELE</name>
<protein>
    <submittedName>
        <fullName evidence="1">Uncharacterized protein</fullName>
    </submittedName>
</protein>
<sequence length="131" mass="14675">MNIWTTLLFSDLLSGHGEPVPISGIIRHQGRIHPGRSANPSQDQSKFEVLFGKLGRHVIRTKEDKDNPSCYQRSVQKPASLMGSMYIEKSRGPKTDPCGTPYFTGITLDSSPFKSTKWYRSDSVECSTKIK</sequence>
<proteinExistence type="predicted"/>
<gene>
    <name evidence="1" type="ORF">QTP70_005163</name>
</gene>
<evidence type="ECO:0000313" key="1">
    <source>
        <dbReference type="EMBL" id="KAK3548211.1"/>
    </source>
</evidence>
<evidence type="ECO:0000313" key="2">
    <source>
        <dbReference type="Proteomes" id="UP001274896"/>
    </source>
</evidence>
<dbReference type="EMBL" id="JAUCMX010000004">
    <property type="protein sequence ID" value="KAK3548211.1"/>
    <property type="molecule type" value="Genomic_DNA"/>
</dbReference>
<organism evidence="1 2">
    <name type="scientific">Hemibagrus guttatus</name>
    <dbReference type="NCBI Taxonomy" id="175788"/>
    <lineage>
        <taxon>Eukaryota</taxon>
        <taxon>Metazoa</taxon>
        <taxon>Chordata</taxon>
        <taxon>Craniata</taxon>
        <taxon>Vertebrata</taxon>
        <taxon>Euteleostomi</taxon>
        <taxon>Actinopterygii</taxon>
        <taxon>Neopterygii</taxon>
        <taxon>Teleostei</taxon>
        <taxon>Ostariophysi</taxon>
        <taxon>Siluriformes</taxon>
        <taxon>Bagridae</taxon>
        <taxon>Hemibagrus</taxon>
    </lineage>
</organism>
<keyword evidence="2" id="KW-1185">Reference proteome</keyword>
<comment type="caution">
    <text evidence="1">The sequence shown here is derived from an EMBL/GenBank/DDBJ whole genome shotgun (WGS) entry which is preliminary data.</text>
</comment>
<accession>A0AAE0RAD0</accession>
<dbReference type="Proteomes" id="UP001274896">
    <property type="component" value="Unassembled WGS sequence"/>
</dbReference>
<dbReference type="AlphaFoldDB" id="A0AAE0RAD0"/>
<reference evidence="1" key="1">
    <citation type="submission" date="2023-06" db="EMBL/GenBank/DDBJ databases">
        <title>Male Hemibagrus guttatus genome.</title>
        <authorList>
            <person name="Bian C."/>
        </authorList>
    </citation>
    <scope>NUCLEOTIDE SEQUENCE</scope>
    <source>
        <strain evidence="1">Male_cb2023</strain>
        <tissue evidence="1">Muscle</tissue>
    </source>
</reference>